<dbReference type="EMBL" id="JAEPQZ010000011">
    <property type="protein sequence ID" value="KAG2175422.1"/>
    <property type="molecule type" value="Genomic_DNA"/>
</dbReference>
<comment type="similarity">
    <text evidence="1">Belongs to the nicotianamine synthase (NAS)-like family.</text>
</comment>
<evidence type="ECO:0000256" key="2">
    <source>
        <dbReference type="ARBA" id="ARBA00022679"/>
    </source>
</evidence>
<dbReference type="OrthoDB" id="1858069at2759"/>
<dbReference type="GO" id="GO:0030418">
    <property type="term" value="P:nicotianamine biosynthetic process"/>
    <property type="evidence" value="ECO:0007669"/>
    <property type="project" value="InterPro"/>
</dbReference>
<evidence type="ECO:0000313" key="4">
    <source>
        <dbReference type="EMBL" id="KAG2175422.1"/>
    </source>
</evidence>
<proteinExistence type="inferred from homology"/>
<evidence type="ECO:0000256" key="3">
    <source>
        <dbReference type="ARBA" id="ARBA00022691"/>
    </source>
</evidence>
<gene>
    <name evidence="4" type="ORF">INT43_001069</name>
</gene>
<keyword evidence="5" id="KW-1185">Reference proteome</keyword>
<dbReference type="AlphaFoldDB" id="A0A8H7PJZ0"/>
<dbReference type="Pfam" id="PF03059">
    <property type="entry name" value="NAS"/>
    <property type="match status" value="1"/>
</dbReference>
<keyword evidence="2" id="KW-0808">Transferase</keyword>
<evidence type="ECO:0000256" key="1">
    <source>
        <dbReference type="ARBA" id="ARBA00007009"/>
    </source>
</evidence>
<dbReference type="Proteomes" id="UP000654370">
    <property type="component" value="Unassembled WGS sequence"/>
</dbReference>
<dbReference type="PROSITE" id="PS51142">
    <property type="entry name" value="NAS"/>
    <property type="match status" value="1"/>
</dbReference>
<dbReference type="InterPro" id="IPR029063">
    <property type="entry name" value="SAM-dependent_MTases_sf"/>
</dbReference>
<evidence type="ECO:0000313" key="5">
    <source>
        <dbReference type="Proteomes" id="UP000654370"/>
    </source>
</evidence>
<comment type="caution">
    <text evidence="4">The sequence shown here is derived from an EMBL/GenBank/DDBJ whole genome shotgun (WGS) entry which is preliminary data.</text>
</comment>
<dbReference type="PANTHER" id="PTHR32266">
    <property type="entry name" value="NICOTIANAMINE SYNTHASE 3"/>
    <property type="match status" value="1"/>
</dbReference>
<protein>
    <recommendedName>
        <fullName evidence="6">Nicotianamine synthase</fullName>
    </recommendedName>
</protein>
<dbReference type="GO" id="GO:0030410">
    <property type="term" value="F:nicotianamine synthase activity"/>
    <property type="evidence" value="ECO:0007669"/>
    <property type="project" value="InterPro"/>
</dbReference>
<name>A0A8H7PJZ0_MORIS</name>
<sequence length="314" mass="35233">MVHQQLPPMDTHLSGTHSVLCQHVIRPHSHHHIKSRLSASDDLVQEIESIYTGLSSLPSLEPGMTTNKLFSKLVSLCIQQYDKETITNVLEDPRIARLIKYLRDMCSVGEYLLEYQWSEKIVSDCKLLDISRDDPLRSFVYYENYIELTKLEIHTMLGCGVVPRTVVFIGSGPLPLSSILLTEMCSDVAKVHNLDIDVSAISVASELVSAIGKNNVIEHHQCDGLDYKGFTQADVIFLAALVGCNHEQKLLFLQRIHDQCEPGTAVIVRSAHSLRALLYPVVEPHDLVQCGFDVEVVLHPHNQVVNSVILARRR</sequence>
<dbReference type="Gene3D" id="3.40.50.150">
    <property type="entry name" value="Vaccinia Virus protein VP39"/>
    <property type="match status" value="1"/>
</dbReference>
<dbReference type="InterPro" id="IPR004298">
    <property type="entry name" value="Nicotian_synth"/>
</dbReference>
<organism evidence="4 5">
    <name type="scientific">Mortierella isabellina</name>
    <name type="common">Filamentous fungus</name>
    <name type="synonym">Umbelopsis isabellina</name>
    <dbReference type="NCBI Taxonomy" id="91625"/>
    <lineage>
        <taxon>Eukaryota</taxon>
        <taxon>Fungi</taxon>
        <taxon>Fungi incertae sedis</taxon>
        <taxon>Mucoromycota</taxon>
        <taxon>Mucoromycotina</taxon>
        <taxon>Umbelopsidomycetes</taxon>
        <taxon>Umbelopsidales</taxon>
        <taxon>Umbelopsidaceae</taxon>
        <taxon>Umbelopsis</taxon>
    </lineage>
</organism>
<dbReference type="PANTHER" id="PTHR32266:SF12">
    <property type="entry name" value="NICOTIANAMINE SYNTHASE 3"/>
    <property type="match status" value="1"/>
</dbReference>
<keyword evidence="3" id="KW-0949">S-adenosyl-L-methionine</keyword>
<evidence type="ECO:0008006" key="6">
    <source>
        <dbReference type="Google" id="ProtNLM"/>
    </source>
</evidence>
<accession>A0A8H7PJZ0</accession>
<dbReference type="SUPFAM" id="SSF53335">
    <property type="entry name" value="S-adenosyl-L-methionine-dependent methyltransferases"/>
    <property type="match status" value="1"/>
</dbReference>
<reference evidence="4" key="1">
    <citation type="submission" date="2020-12" db="EMBL/GenBank/DDBJ databases">
        <title>Metabolic potential, ecology and presence of endohyphal bacteria is reflected in genomic diversity of Mucoromycotina.</title>
        <authorList>
            <person name="Muszewska A."/>
            <person name="Okrasinska A."/>
            <person name="Steczkiewicz K."/>
            <person name="Drgas O."/>
            <person name="Orlowska M."/>
            <person name="Perlinska-Lenart U."/>
            <person name="Aleksandrzak-Piekarczyk T."/>
            <person name="Szatraj K."/>
            <person name="Zielenkiewicz U."/>
            <person name="Pilsyk S."/>
            <person name="Malc E."/>
            <person name="Mieczkowski P."/>
            <person name="Kruszewska J.S."/>
            <person name="Biernat P."/>
            <person name="Pawlowska J."/>
        </authorList>
    </citation>
    <scope>NUCLEOTIDE SEQUENCE</scope>
    <source>
        <strain evidence="4">WA0000067209</strain>
    </source>
</reference>